<dbReference type="AlphaFoldDB" id="A0A511KGS7"/>
<organism evidence="9 10">
    <name type="scientific">Rhodotorula toruloides</name>
    <name type="common">Yeast</name>
    <name type="synonym">Rhodosporidium toruloides</name>
    <dbReference type="NCBI Taxonomy" id="5286"/>
    <lineage>
        <taxon>Eukaryota</taxon>
        <taxon>Fungi</taxon>
        <taxon>Dikarya</taxon>
        <taxon>Basidiomycota</taxon>
        <taxon>Pucciniomycotina</taxon>
        <taxon>Microbotryomycetes</taxon>
        <taxon>Sporidiobolales</taxon>
        <taxon>Sporidiobolaceae</taxon>
        <taxon>Rhodotorula</taxon>
    </lineage>
</organism>
<dbReference type="EMBL" id="BJWK01000008">
    <property type="protein sequence ID" value="GEM09573.1"/>
    <property type="molecule type" value="Genomic_DNA"/>
</dbReference>
<evidence type="ECO:0000259" key="8">
    <source>
        <dbReference type="Pfam" id="PF24842"/>
    </source>
</evidence>
<evidence type="ECO:0000256" key="3">
    <source>
        <dbReference type="ARBA" id="ARBA00022741"/>
    </source>
</evidence>
<comment type="similarity">
    <text evidence="1">Belongs to the ATP-dependent AMP-binding enzyme family.</text>
</comment>
<evidence type="ECO:0000256" key="5">
    <source>
        <dbReference type="SAM" id="MobiDB-lite"/>
    </source>
</evidence>
<keyword evidence="2" id="KW-0436">Ligase</keyword>
<evidence type="ECO:0000313" key="9">
    <source>
        <dbReference type="EMBL" id="GEM09573.1"/>
    </source>
</evidence>
<dbReference type="GO" id="GO:0005524">
    <property type="term" value="F:ATP binding"/>
    <property type="evidence" value="ECO:0007669"/>
    <property type="project" value="UniProtKB-KW"/>
</dbReference>
<dbReference type="InterPro" id="IPR042099">
    <property type="entry name" value="ANL_N_sf"/>
</dbReference>
<feature type="domain" description="AMP-dependent synthetase/ligase" evidence="6">
    <location>
        <begin position="116"/>
        <end position="484"/>
    </location>
</feature>
<dbReference type="NCBIfam" id="NF002937">
    <property type="entry name" value="PRK03584.1"/>
    <property type="match status" value="1"/>
</dbReference>
<comment type="caution">
    <text evidence="9">The sequence shown here is derived from an EMBL/GenBank/DDBJ whole genome shotgun (WGS) entry which is preliminary data.</text>
</comment>
<dbReference type="NCBIfam" id="TIGR01217">
    <property type="entry name" value="ac_ac_CoA_syn"/>
    <property type="match status" value="1"/>
</dbReference>
<sequence length="1202" mass="131380">MPSTRTLFWTPTAQDIDDAPDTKFRLWVNKRHNLKLRNYDELHAWSISALDAFWTAVYDYCGVVGERTDPNTFFDASRPMETINRNLIRAKLNYAEATFVEPKSMSSEDLDACLVKALTFEELYQQVRFVAHTLRTKFDIQRGDRVATFSPSNAEAVVLCLATLAVGGVWSSCPSEFGVTAVLERLEQIEPKVLLTADLYKYAGKDFPVYPKLEEILAKLPSVKNVVVVGQLSHDREPRVDFPADKQGKTWMTWNEMVRLGKSAPVEIHFERVSAMDPVWILYSSGTTGKPKAIVHSVGGMILGQKMVQNLHNATTSDDTQLTFTTLGWMMWNHMLSVLGCGACMAAFDGSPFSPSSSTIWALAEKHKITILGLSPRYLQTLETNGYIPNEEFDLRHVKQVQTAGSVLKPELYDWMRRNIHKDVWVNNGTGGTDICSLFIGAVRSKPIYHGELTCMALGMDLQAWDEDGIPVIDAQGDMVITKPFPNMPIGFWGPGGEKRYHAAYFEAYPQKQPAVWTHGDWIEIHSLTKGVLVLGRSDGVLNPAGVRFGSAEIYNVVEEIDEVEDCLAIGQKLLDGDERFILFVKPKKAPLEPSVTDKIKLAIRTSLSPRHVPAKIIELVKIPYTTNGKRLEVPAKKLVNGHDYAKLNLSSAEDPECLKVFADHPELRLSSEEEFQDFEYDDENAYDSDLYIDDDDRQPQQAQRSTSTRNRPQEPASVRRYQPPPAPLAGGDDSDDDAVGAGAGAFGGLRGMGGAYAAAAGGGGGIRHFLNPNAFQTGFGGHAFARPPASAFRRQYRAYSTAILEVQQGRSYGGGRSNLMYGGKIVMPPSALDELTQLDIELPINFEITNPAQPELNTHAGVLEFIAEEGCVNLPQWIMDQLRLNEGDPIRIVGGRYPKGKLIKIQPQSVDFLEISDPKAVLEQALRNYSCLSAGDIVEIGYHSLTFRLLIMEITPPGPAISVLDTDLEVDFAPPVGYVEPEYKKPSESLPSMRDKFNVDTKGVQDVDARGSGTATPVLVGSKGKGKELDEASASWEAFKGTGNSLGGKRVKGKGVKAKAIEQVDENSRIFRTDQPRIVTADTQLGARKVPAALNLPFGALFFGFDLSNARPPPGSEAEAAEKGKAEESSRAAAAPFASLTGSGATLSGRAARNAASAPASGGQTTGRASSSQSEQKPTVPFSGSGNTLSGKKPVEVIEID</sequence>
<evidence type="ECO:0000313" key="10">
    <source>
        <dbReference type="Proteomes" id="UP000321518"/>
    </source>
</evidence>
<evidence type="ECO:0000256" key="4">
    <source>
        <dbReference type="ARBA" id="ARBA00022840"/>
    </source>
</evidence>
<dbReference type="GO" id="GO:0006629">
    <property type="term" value="P:lipid metabolic process"/>
    <property type="evidence" value="ECO:0007669"/>
    <property type="project" value="InterPro"/>
</dbReference>
<proteinExistence type="inferred from homology"/>
<dbReference type="InterPro" id="IPR045851">
    <property type="entry name" value="AMP-bd_C_sf"/>
</dbReference>
<feature type="domain" description="Ubiquitin fusion degradation protein UFD1 N-terminal subdomain 2" evidence="8">
    <location>
        <begin position="900"/>
        <end position="976"/>
    </location>
</feature>
<dbReference type="Gene3D" id="3.10.330.10">
    <property type="match status" value="1"/>
</dbReference>
<dbReference type="GO" id="GO:0030729">
    <property type="term" value="F:acetoacetate-CoA ligase activity"/>
    <property type="evidence" value="ECO:0007669"/>
    <property type="project" value="InterPro"/>
</dbReference>
<dbReference type="Gene3D" id="2.40.40.50">
    <property type="entry name" value="Ubiquitin fusion degradation protein UFD1, N-terminal domain"/>
    <property type="match status" value="1"/>
</dbReference>
<dbReference type="Gene3D" id="3.30.300.30">
    <property type="match status" value="1"/>
</dbReference>
<dbReference type="InterPro" id="IPR055418">
    <property type="entry name" value="UFD1_N2"/>
</dbReference>
<dbReference type="PANTHER" id="PTHR42921">
    <property type="entry name" value="ACETOACETYL-COA SYNTHETASE"/>
    <property type="match status" value="1"/>
</dbReference>
<feature type="region of interest" description="Disordered" evidence="5">
    <location>
        <begin position="690"/>
        <end position="740"/>
    </location>
</feature>
<accession>A0A511KGS7</accession>
<feature type="compositionally biased region" description="Polar residues" evidence="5">
    <location>
        <begin position="1167"/>
        <end position="1191"/>
    </location>
</feature>
<feature type="compositionally biased region" description="Low complexity" evidence="5">
    <location>
        <begin position="1149"/>
        <end position="1164"/>
    </location>
</feature>
<feature type="region of interest" description="Disordered" evidence="5">
    <location>
        <begin position="1113"/>
        <end position="1202"/>
    </location>
</feature>
<keyword evidence="4" id="KW-0067">ATP-binding</keyword>
<dbReference type="PANTHER" id="PTHR42921:SF1">
    <property type="entry name" value="ACETOACETYL-COA SYNTHETASE"/>
    <property type="match status" value="1"/>
</dbReference>
<evidence type="ECO:0000256" key="2">
    <source>
        <dbReference type="ARBA" id="ARBA00022598"/>
    </source>
</evidence>
<keyword evidence="3" id="KW-0547">Nucleotide-binding</keyword>
<gene>
    <name evidence="9" type="ORF">Rt10032_c08g3590</name>
</gene>
<protein>
    <submittedName>
        <fullName evidence="9">Acetoacetate-CoA synthase</fullName>
    </submittedName>
</protein>
<dbReference type="PROSITE" id="PS00455">
    <property type="entry name" value="AMP_BINDING"/>
    <property type="match status" value="1"/>
</dbReference>
<evidence type="ECO:0000256" key="1">
    <source>
        <dbReference type="ARBA" id="ARBA00006432"/>
    </source>
</evidence>
<dbReference type="SUPFAM" id="SSF56801">
    <property type="entry name" value="Acetyl-CoA synthetase-like"/>
    <property type="match status" value="1"/>
</dbReference>
<evidence type="ECO:0000259" key="6">
    <source>
        <dbReference type="Pfam" id="PF00501"/>
    </source>
</evidence>
<dbReference type="Gene3D" id="3.40.50.12780">
    <property type="entry name" value="N-terminal domain of ligase-like"/>
    <property type="match status" value="1"/>
</dbReference>
<feature type="compositionally biased region" description="Basic and acidic residues" evidence="5">
    <location>
        <begin position="1121"/>
        <end position="1131"/>
    </location>
</feature>
<dbReference type="InterPro" id="IPR020845">
    <property type="entry name" value="AMP-binding_CS"/>
</dbReference>
<feature type="domain" description="Ubiquitin fusion degradation protein UFD1 N-terminal subdomain 1" evidence="7">
    <location>
        <begin position="793"/>
        <end position="894"/>
    </location>
</feature>
<dbReference type="Pfam" id="PF00501">
    <property type="entry name" value="AMP-binding"/>
    <property type="match status" value="1"/>
</dbReference>
<dbReference type="Pfam" id="PF24842">
    <property type="entry name" value="UFD1_N2"/>
    <property type="match status" value="1"/>
</dbReference>
<dbReference type="InterPro" id="IPR005914">
    <property type="entry name" value="Acac_CoA_synth"/>
</dbReference>
<dbReference type="InterPro" id="IPR055417">
    <property type="entry name" value="UFD1_N1"/>
</dbReference>
<dbReference type="Pfam" id="PF03152">
    <property type="entry name" value="UFD1_N1"/>
    <property type="match status" value="1"/>
</dbReference>
<reference evidence="9 10" key="1">
    <citation type="submission" date="2019-07" db="EMBL/GenBank/DDBJ databases">
        <title>Rhodotorula toruloides NBRC10032 genome sequencing.</title>
        <authorList>
            <person name="Shida Y."/>
            <person name="Takaku H."/>
            <person name="Ogasawara W."/>
            <person name="Mori K."/>
        </authorList>
    </citation>
    <scope>NUCLEOTIDE SEQUENCE [LARGE SCALE GENOMIC DNA]</scope>
    <source>
        <strain evidence="9 10">NBRC10032</strain>
    </source>
</reference>
<name>A0A511KGS7_RHOTO</name>
<dbReference type="InterPro" id="IPR042299">
    <property type="entry name" value="Ufd1-like_Nn"/>
</dbReference>
<evidence type="ECO:0000259" key="7">
    <source>
        <dbReference type="Pfam" id="PF03152"/>
    </source>
</evidence>
<dbReference type="Proteomes" id="UP000321518">
    <property type="component" value="Unassembled WGS sequence"/>
</dbReference>
<dbReference type="InterPro" id="IPR000873">
    <property type="entry name" value="AMP-dep_synth/lig_dom"/>
</dbReference>
<dbReference type="OrthoDB" id="10253869at2759"/>